<name>A0ABY4WKX2_9BACL</name>
<gene>
    <name evidence="1" type="ORF">NDK47_11230</name>
</gene>
<protein>
    <submittedName>
        <fullName evidence="1">Uncharacterized protein</fullName>
    </submittedName>
</protein>
<organism evidence="1 2">
    <name type="scientific">Brevibacillus ruminantium</name>
    <dbReference type="NCBI Taxonomy" id="2950604"/>
    <lineage>
        <taxon>Bacteria</taxon>
        <taxon>Bacillati</taxon>
        <taxon>Bacillota</taxon>
        <taxon>Bacilli</taxon>
        <taxon>Bacillales</taxon>
        <taxon>Paenibacillaceae</taxon>
        <taxon>Brevibacillus</taxon>
    </lineage>
</organism>
<dbReference type="EMBL" id="CP098755">
    <property type="protein sequence ID" value="USG67805.1"/>
    <property type="molecule type" value="Genomic_DNA"/>
</dbReference>
<proteinExistence type="predicted"/>
<accession>A0ABY4WKX2</accession>
<keyword evidence="2" id="KW-1185">Reference proteome</keyword>
<reference evidence="1" key="1">
    <citation type="submission" date="2022-06" db="EMBL/GenBank/DDBJ databases">
        <title>Genome sequencing of Brevibacillus sp. BB3-R1.</title>
        <authorList>
            <person name="Heo J."/>
            <person name="Lee D."/>
            <person name="Won M."/>
            <person name="Han B.-H."/>
            <person name="Hong S.-B."/>
            <person name="Kwon S.-W."/>
        </authorList>
    </citation>
    <scope>NUCLEOTIDE SEQUENCE</scope>
    <source>
        <strain evidence="1">BB3-R1</strain>
    </source>
</reference>
<dbReference type="RefSeq" id="WP_251874899.1">
    <property type="nucleotide sequence ID" value="NZ_CP098755.1"/>
</dbReference>
<evidence type="ECO:0000313" key="2">
    <source>
        <dbReference type="Proteomes" id="UP001056500"/>
    </source>
</evidence>
<sequence>MTAASIVHLPDLTFAQHLQREFGINRGVLNTMDAWFYEHGYVEITQRRKLLIEFLRIAREQNRQGRRMRFGHGGLAAKLNDFLMQNNAHQQFS</sequence>
<evidence type="ECO:0000313" key="1">
    <source>
        <dbReference type="EMBL" id="USG67805.1"/>
    </source>
</evidence>
<dbReference type="Proteomes" id="UP001056500">
    <property type="component" value="Chromosome"/>
</dbReference>